<dbReference type="Proteomes" id="UP000319384">
    <property type="component" value="Unassembled WGS sequence"/>
</dbReference>
<keyword evidence="6 11" id="KW-0456">Lyase</keyword>
<comment type="subunit">
    <text evidence="11">Homooctamer.</text>
</comment>
<evidence type="ECO:0000256" key="7">
    <source>
        <dbReference type="ARBA" id="ARBA00023244"/>
    </source>
</evidence>
<sequence>MLKSRKYPNTRLRRLRQNSNIIDLVSENKLTSSDLIQPIFLKENLKGQELIESMPDTYRYDDECALKEIENIINSGINTIAVFPIIDPSKKDKAGKEAINKNNYISNSIKKIKNNFPEITLIADIALDPYTDHGHDGIVINQEVENDETIKILSDQSLLLAQAGADILAPSDMMDGRIGSIRSTLEKEGFKNTIIMSYAAKYNSKFYGPFRDAIQSSSNLGNASKASYQMNSSNIDEALHEVALDINEGADIVMIKPAMPYLDVIHLIKDNFKIPTFAYQVSGEFSMLKLAIEQGWFDKDVMLESLICIKRAGADAILTYAAKDVSKEINNK</sequence>
<evidence type="ECO:0000256" key="10">
    <source>
        <dbReference type="PIRSR" id="PIRSR001415-5"/>
    </source>
</evidence>
<dbReference type="AlphaFoldDB" id="A0A520N1Q2"/>
<evidence type="ECO:0000256" key="4">
    <source>
        <dbReference type="ARBA" id="ARBA00020771"/>
    </source>
</evidence>
<evidence type="ECO:0000256" key="3">
    <source>
        <dbReference type="ARBA" id="ARBA00012053"/>
    </source>
</evidence>
<evidence type="ECO:0000256" key="9">
    <source>
        <dbReference type="PIRSR" id="PIRSR001415-1"/>
    </source>
</evidence>
<evidence type="ECO:0000256" key="11">
    <source>
        <dbReference type="RuleBase" id="RU000515"/>
    </source>
</evidence>
<dbReference type="InterPro" id="IPR013785">
    <property type="entry name" value="Aldolase_TIM"/>
</dbReference>
<gene>
    <name evidence="13" type="primary">hemB</name>
    <name evidence="13" type="ORF">EVA95_00735</name>
</gene>
<comment type="pathway">
    <text evidence="1">Porphyrin-containing compound metabolism; protoporphyrin-IX biosynthesis; coproporphyrinogen-III from 5-aminolevulinate: step 1/4.</text>
</comment>
<dbReference type="NCBIfam" id="NF006762">
    <property type="entry name" value="PRK09283.1"/>
    <property type="match status" value="1"/>
</dbReference>
<name>A0A520N1Q2_9GAMM</name>
<protein>
    <recommendedName>
        <fullName evidence="4 11">Delta-aminolevulinic acid dehydratase</fullName>
        <ecNumber evidence="3 11">4.2.1.24</ecNumber>
    </recommendedName>
</protein>
<evidence type="ECO:0000313" key="13">
    <source>
        <dbReference type="EMBL" id="RZO27408.1"/>
    </source>
</evidence>
<dbReference type="GO" id="GO:0004655">
    <property type="term" value="F:porphobilinogen synthase activity"/>
    <property type="evidence" value="ECO:0007669"/>
    <property type="project" value="UniProtKB-EC"/>
</dbReference>
<dbReference type="PIRSF" id="PIRSF001415">
    <property type="entry name" value="Porphbilin_synth"/>
    <property type="match status" value="1"/>
</dbReference>
<dbReference type="Gene3D" id="3.20.20.70">
    <property type="entry name" value="Aldolase class I"/>
    <property type="match status" value="1"/>
</dbReference>
<dbReference type="PANTHER" id="PTHR11458">
    <property type="entry name" value="DELTA-AMINOLEVULINIC ACID DEHYDRATASE"/>
    <property type="match status" value="1"/>
</dbReference>
<dbReference type="GO" id="GO:0005829">
    <property type="term" value="C:cytosol"/>
    <property type="evidence" value="ECO:0007669"/>
    <property type="project" value="TreeGrafter"/>
</dbReference>
<keyword evidence="10" id="KW-0479">Metal-binding</keyword>
<evidence type="ECO:0000256" key="1">
    <source>
        <dbReference type="ARBA" id="ARBA00004694"/>
    </source>
</evidence>
<proteinExistence type="inferred from homology"/>
<feature type="binding site" evidence="10">
    <location>
        <position position="241"/>
    </location>
    <ligand>
        <name>Mg(2+)</name>
        <dbReference type="ChEBI" id="CHEBI:18420"/>
    </ligand>
</feature>
<accession>A0A520N1Q2</accession>
<dbReference type="SUPFAM" id="SSF51569">
    <property type="entry name" value="Aldolase"/>
    <property type="match status" value="1"/>
</dbReference>
<organism evidence="13 14">
    <name type="scientific">SAR86 cluster bacterium</name>
    <dbReference type="NCBI Taxonomy" id="2030880"/>
    <lineage>
        <taxon>Bacteria</taxon>
        <taxon>Pseudomonadati</taxon>
        <taxon>Pseudomonadota</taxon>
        <taxon>Gammaproteobacteria</taxon>
        <taxon>SAR86 cluster</taxon>
    </lineage>
</organism>
<dbReference type="SMART" id="SM01004">
    <property type="entry name" value="ALAD"/>
    <property type="match status" value="1"/>
</dbReference>
<evidence type="ECO:0000256" key="5">
    <source>
        <dbReference type="ARBA" id="ARBA00023133"/>
    </source>
</evidence>
<comment type="caution">
    <text evidence="13">The sequence shown here is derived from an EMBL/GenBank/DDBJ whole genome shotgun (WGS) entry which is preliminary data.</text>
</comment>
<comment type="catalytic activity">
    <reaction evidence="8 11">
        <text>2 5-aminolevulinate = porphobilinogen + 2 H2O + H(+)</text>
        <dbReference type="Rhea" id="RHEA:24064"/>
        <dbReference type="ChEBI" id="CHEBI:15377"/>
        <dbReference type="ChEBI" id="CHEBI:15378"/>
        <dbReference type="ChEBI" id="CHEBI:58126"/>
        <dbReference type="ChEBI" id="CHEBI:356416"/>
        <dbReference type="EC" id="4.2.1.24"/>
    </reaction>
</comment>
<feature type="active site" description="Schiff-base intermediate with substrate" evidence="9">
    <location>
        <position position="256"/>
    </location>
</feature>
<dbReference type="CDD" id="cd04823">
    <property type="entry name" value="ALAD_PBGS_aspartate_rich"/>
    <property type="match status" value="1"/>
</dbReference>
<dbReference type="Pfam" id="PF00490">
    <property type="entry name" value="ALAD"/>
    <property type="match status" value="1"/>
</dbReference>
<feature type="active site" description="Schiff-base intermediate with substrate" evidence="9">
    <location>
        <position position="201"/>
    </location>
</feature>
<reference evidence="13 14" key="1">
    <citation type="submission" date="2019-02" db="EMBL/GenBank/DDBJ databases">
        <title>Prokaryotic population dynamics and viral predation in marine succession experiment using metagenomics: the confinement effect.</title>
        <authorList>
            <person name="Haro-Moreno J.M."/>
            <person name="Rodriguez-Valera F."/>
            <person name="Lopez-Perez M."/>
        </authorList>
    </citation>
    <scope>NUCLEOTIDE SEQUENCE [LARGE SCALE GENOMIC DNA]</scope>
    <source>
        <strain evidence="13">MED-G162</strain>
    </source>
</reference>
<dbReference type="EMBL" id="SHBH01000003">
    <property type="protein sequence ID" value="RZO27408.1"/>
    <property type="molecule type" value="Genomic_DNA"/>
</dbReference>
<dbReference type="PANTHER" id="PTHR11458:SF0">
    <property type="entry name" value="DELTA-AMINOLEVULINIC ACID DEHYDRATASE"/>
    <property type="match status" value="1"/>
</dbReference>
<evidence type="ECO:0000256" key="12">
    <source>
        <dbReference type="RuleBase" id="RU004161"/>
    </source>
</evidence>
<keyword evidence="7 11" id="KW-0627">Porphyrin biosynthesis</keyword>
<keyword evidence="10" id="KW-0460">Magnesium</keyword>
<comment type="similarity">
    <text evidence="2 12">Belongs to the ALAD family.</text>
</comment>
<evidence type="ECO:0000256" key="2">
    <source>
        <dbReference type="ARBA" id="ARBA00008055"/>
    </source>
</evidence>
<dbReference type="PRINTS" id="PR00144">
    <property type="entry name" value="DALDHYDRTASE"/>
</dbReference>
<evidence type="ECO:0000256" key="8">
    <source>
        <dbReference type="ARBA" id="ARBA00047651"/>
    </source>
</evidence>
<dbReference type="UniPathway" id="UPA00251">
    <property type="reaction ID" value="UER00318"/>
</dbReference>
<dbReference type="InterPro" id="IPR001731">
    <property type="entry name" value="ALAD"/>
</dbReference>
<dbReference type="FunFam" id="3.20.20.70:FF:000019">
    <property type="entry name" value="Delta-aminolevulinic acid dehydratase"/>
    <property type="match status" value="1"/>
</dbReference>
<dbReference type="InterPro" id="IPR030656">
    <property type="entry name" value="ALAD_AS"/>
</dbReference>
<dbReference type="GO" id="GO:0008270">
    <property type="term" value="F:zinc ion binding"/>
    <property type="evidence" value="ECO:0007669"/>
    <property type="project" value="TreeGrafter"/>
</dbReference>
<dbReference type="EC" id="4.2.1.24" evidence="3 11"/>
<evidence type="ECO:0000256" key="6">
    <source>
        <dbReference type="ARBA" id="ARBA00023239"/>
    </source>
</evidence>
<evidence type="ECO:0000313" key="14">
    <source>
        <dbReference type="Proteomes" id="UP000319384"/>
    </source>
</evidence>
<keyword evidence="5" id="KW-0350">Heme biosynthesis</keyword>
<dbReference type="PROSITE" id="PS00169">
    <property type="entry name" value="D_ALA_DEHYDRATASE"/>
    <property type="match status" value="1"/>
</dbReference>
<dbReference type="GO" id="GO:0006782">
    <property type="term" value="P:protoporphyrinogen IX biosynthetic process"/>
    <property type="evidence" value="ECO:0007669"/>
    <property type="project" value="UniProtKB-UniPathway"/>
</dbReference>